<dbReference type="InterPro" id="IPR010982">
    <property type="entry name" value="Lambda_DNA-bd_dom_sf"/>
</dbReference>
<dbReference type="SMART" id="SM00530">
    <property type="entry name" value="HTH_XRE"/>
    <property type="match status" value="1"/>
</dbReference>
<evidence type="ECO:0000259" key="2">
    <source>
        <dbReference type="PROSITE" id="PS50943"/>
    </source>
</evidence>
<dbReference type="CDD" id="cd00093">
    <property type="entry name" value="HTH_XRE"/>
    <property type="match status" value="1"/>
</dbReference>
<dbReference type="Gene3D" id="1.10.260.40">
    <property type="entry name" value="lambda repressor-like DNA-binding domains"/>
    <property type="match status" value="1"/>
</dbReference>
<gene>
    <name evidence="3" type="ORF">HF838_17580</name>
</gene>
<evidence type="ECO:0000313" key="3">
    <source>
        <dbReference type="EMBL" id="NMF00047.1"/>
    </source>
</evidence>
<proteinExistence type="predicted"/>
<sequence length="199" mass="22736">MIGTRVRQLREKSGMTAVELAEKSGVSQGYISQIENGKRPNPGEDILRKIADALGVSYDVLTLTNKENDDVFIARSKSHPTMRRNKDEHDITIKIDGIVCGIDVKVLPDYSNITDKDERQNLISHLIGFHISFGNALERSITEILFENKDELLSKFRDNIGEIHRRTLERLEYLNNVMESISEKKYDIDINKNNQDGDF</sequence>
<dbReference type="Proteomes" id="UP000561326">
    <property type="component" value="Unassembled WGS sequence"/>
</dbReference>
<evidence type="ECO:0000256" key="1">
    <source>
        <dbReference type="ARBA" id="ARBA00023125"/>
    </source>
</evidence>
<name>A0A848D291_ANEAE</name>
<dbReference type="RefSeq" id="WP_168975918.1">
    <property type="nucleotide sequence ID" value="NZ_JABAGO010000038.1"/>
</dbReference>
<dbReference type="InterPro" id="IPR050807">
    <property type="entry name" value="TransReg_Diox_bact_type"/>
</dbReference>
<dbReference type="Pfam" id="PF01381">
    <property type="entry name" value="HTH_3"/>
    <property type="match status" value="1"/>
</dbReference>
<reference evidence="3 4" key="1">
    <citation type="submission" date="2020-04" db="EMBL/GenBank/DDBJ databases">
        <authorList>
            <person name="Hitch T.C.A."/>
            <person name="Wylensek D."/>
            <person name="Clavel T."/>
        </authorList>
    </citation>
    <scope>NUCLEOTIDE SEQUENCE [LARGE SCALE GENOMIC DNA]</scope>
    <source>
        <strain evidence="3 4">WB01_D5_05</strain>
    </source>
</reference>
<dbReference type="PANTHER" id="PTHR46797:SF1">
    <property type="entry name" value="METHYLPHOSPHONATE SYNTHASE"/>
    <property type="match status" value="1"/>
</dbReference>
<dbReference type="GO" id="GO:0003677">
    <property type="term" value="F:DNA binding"/>
    <property type="evidence" value="ECO:0007669"/>
    <property type="project" value="UniProtKB-KW"/>
</dbReference>
<dbReference type="InterPro" id="IPR001387">
    <property type="entry name" value="Cro/C1-type_HTH"/>
</dbReference>
<feature type="domain" description="HTH cro/C1-type" evidence="2">
    <location>
        <begin position="6"/>
        <end position="61"/>
    </location>
</feature>
<dbReference type="SUPFAM" id="SSF47413">
    <property type="entry name" value="lambda repressor-like DNA-binding domains"/>
    <property type="match status" value="1"/>
</dbReference>
<dbReference type="EMBL" id="JABAGO010000038">
    <property type="protein sequence ID" value="NMF00047.1"/>
    <property type="molecule type" value="Genomic_DNA"/>
</dbReference>
<protein>
    <submittedName>
        <fullName evidence="3">Helix-turn-helix transcriptional regulator</fullName>
    </submittedName>
</protein>
<dbReference type="PROSITE" id="PS50943">
    <property type="entry name" value="HTH_CROC1"/>
    <property type="match status" value="1"/>
</dbReference>
<organism evidence="3 4">
    <name type="scientific">Aneurinibacillus aneurinilyticus</name>
    <name type="common">Bacillus aneurinolyticus</name>
    <dbReference type="NCBI Taxonomy" id="1391"/>
    <lineage>
        <taxon>Bacteria</taxon>
        <taxon>Bacillati</taxon>
        <taxon>Bacillota</taxon>
        <taxon>Bacilli</taxon>
        <taxon>Bacillales</taxon>
        <taxon>Paenibacillaceae</taxon>
        <taxon>Aneurinibacillus group</taxon>
        <taxon>Aneurinibacillus</taxon>
    </lineage>
</organism>
<keyword evidence="1" id="KW-0238">DNA-binding</keyword>
<evidence type="ECO:0000313" key="4">
    <source>
        <dbReference type="Proteomes" id="UP000561326"/>
    </source>
</evidence>
<dbReference type="GO" id="GO:0003700">
    <property type="term" value="F:DNA-binding transcription factor activity"/>
    <property type="evidence" value="ECO:0007669"/>
    <property type="project" value="TreeGrafter"/>
</dbReference>
<dbReference type="PANTHER" id="PTHR46797">
    <property type="entry name" value="HTH-TYPE TRANSCRIPTIONAL REGULATOR"/>
    <property type="match status" value="1"/>
</dbReference>
<accession>A0A848D291</accession>
<dbReference type="GO" id="GO:0005829">
    <property type="term" value="C:cytosol"/>
    <property type="evidence" value="ECO:0007669"/>
    <property type="project" value="TreeGrafter"/>
</dbReference>
<dbReference type="AlphaFoldDB" id="A0A848D291"/>
<comment type="caution">
    <text evidence="3">The sequence shown here is derived from an EMBL/GenBank/DDBJ whole genome shotgun (WGS) entry which is preliminary data.</text>
</comment>